<dbReference type="RefSeq" id="WP_015066699.1">
    <property type="nucleotide sequence ID" value="NZ_CP013928.1"/>
</dbReference>
<accession>A0AAC9ACY3</accession>
<evidence type="ECO:0000313" key="3">
    <source>
        <dbReference type="Proteomes" id="UP000061468"/>
    </source>
</evidence>
<evidence type="ECO:0000256" key="1">
    <source>
        <dbReference type="SAM" id="MobiDB-lite"/>
    </source>
</evidence>
<name>A0AAC9ACY3_9ALTE</name>
<sequence>MSKAVTPRKCSECGKRRMPAKRSNGKASTKCKECFGGQFWLSEFGRWFAEAAKRQSPASMPIDENDIEGIHALWKERKEATGFTKGDGQLKPAYEYHISHRDPAKGDGFQGRFTTANLIIATAKANKMAYNDEPIDHGFRVYTDKKPFGTAAKVREWCGGQYDLTGIVRDLGLKKYVSKKKSNADINPDFLPQGKPPQTMLEQQLRRFKGGSTDPWRHTISNANDSFTSALVYGIGLGSGELDESYEGTKERREEDF</sequence>
<dbReference type="Proteomes" id="UP000061468">
    <property type="component" value="Chromosome"/>
</dbReference>
<protein>
    <submittedName>
        <fullName evidence="2">Uncharacterized protein</fullName>
    </submittedName>
</protein>
<reference evidence="2 3" key="1">
    <citation type="submission" date="2015-12" db="EMBL/GenBank/DDBJ databases">
        <title>Intraspecies pangenome expansion in the marine bacterium Alteromonas.</title>
        <authorList>
            <person name="Lopez-Perez M."/>
            <person name="Rodriguez-Valera F."/>
        </authorList>
    </citation>
    <scope>NUCLEOTIDE SEQUENCE [LARGE SCALE GENOMIC DNA]</scope>
    <source>
        <strain evidence="2 3">UM8</strain>
    </source>
</reference>
<evidence type="ECO:0000313" key="2">
    <source>
        <dbReference type="EMBL" id="AMJ78037.1"/>
    </source>
</evidence>
<proteinExistence type="predicted"/>
<dbReference type="AlphaFoldDB" id="A0AAC9ACY3"/>
<feature type="region of interest" description="Disordered" evidence="1">
    <location>
        <begin position="1"/>
        <end position="27"/>
    </location>
</feature>
<organism evidence="2 3">
    <name type="scientific">Alteromonas mediterranea</name>
    <dbReference type="NCBI Taxonomy" id="314275"/>
    <lineage>
        <taxon>Bacteria</taxon>
        <taxon>Pseudomonadati</taxon>
        <taxon>Pseudomonadota</taxon>
        <taxon>Gammaproteobacteria</taxon>
        <taxon>Alteromonadales</taxon>
        <taxon>Alteromonadaceae</taxon>
        <taxon>Alteromonas/Salinimonas group</taxon>
        <taxon>Alteromonas</taxon>
    </lineage>
</organism>
<gene>
    <name evidence="2" type="ORF">AV942_06830</name>
</gene>
<dbReference type="EMBL" id="CP013928">
    <property type="protein sequence ID" value="AMJ78037.1"/>
    <property type="molecule type" value="Genomic_DNA"/>
</dbReference>